<dbReference type="Gene3D" id="3.40.50.10130">
    <property type="match status" value="1"/>
</dbReference>
<dbReference type="PANTHER" id="PTHR12749">
    <property type="entry name" value="EXCISION REPAIR CROSS-COMPLEMENTING 1 ERCC1"/>
    <property type="match status" value="1"/>
</dbReference>
<proteinExistence type="inferred from homology"/>
<dbReference type="GO" id="GO:0000110">
    <property type="term" value="C:nucleotide-excision repair factor 1 complex"/>
    <property type="evidence" value="ECO:0007669"/>
    <property type="project" value="TreeGrafter"/>
</dbReference>
<dbReference type="SUPFAM" id="SSF47781">
    <property type="entry name" value="RuvA domain 2-like"/>
    <property type="match status" value="1"/>
</dbReference>
<dbReference type="CDD" id="cd22325">
    <property type="entry name" value="ERCC1_C-like"/>
    <property type="match status" value="1"/>
</dbReference>
<dbReference type="Gene3D" id="1.10.150.20">
    <property type="entry name" value="5' to 3' exonuclease, C-terminal subdomain"/>
    <property type="match status" value="1"/>
</dbReference>
<organism evidence="8 9">
    <name type="scientific">Hepatospora eriocheir</name>
    <dbReference type="NCBI Taxonomy" id="1081669"/>
    <lineage>
        <taxon>Eukaryota</taxon>
        <taxon>Fungi</taxon>
        <taxon>Fungi incertae sedis</taxon>
        <taxon>Microsporidia</taxon>
        <taxon>Hepatosporidae</taxon>
        <taxon>Hepatospora</taxon>
    </lineage>
</organism>
<comment type="caution">
    <text evidence="8">The sequence shown here is derived from an EMBL/GenBank/DDBJ whole genome shotgun (WGS) entry which is preliminary data.</text>
</comment>
<dbReference type="Pfam" id="PF03834">
    <property type="entry name" value="Rad10"/>
    <property type="match status" value="1"/>
</dbReference>
<dbReference type="AlphaFoldDB" id="A0A1X0QAQ3"/>
<evidence type="ECO:0000256" key="5">
    <source>
        <dbReference type="ARBA" id="ARBA00023204"/>
    </source>
</evidence>
<evidence type="ECO:0000256" key="6">
    <source>
        <dbReference type="ARBA" id="ARBA00023242"/>
    </source>
</evidence>
<evidence type="ECO:0000256" key="4">
    <source>
        <dbReference type="ARBA" id="ARBA00023125"/>
    </source>
</evidence>
<keyword evidence="9" id="KW-1185">Reference proteome</keyword>
<evidence type="ECO:0000256" key="2">
    <source>
        <dbReference type="ARBA" id="ARBA00008283"/>
    </source>
</evidence>
<dbReference type="EMBL" id="LVKB01000059">
    <property type="protein sequence ID" value="ORD96838.1"/>
    <property type="molecule type" value="Genomic_DNA"/>
</dbReference>
<dbReference type="PANTHER" id="PTHR12749:SF0">
    <property type="entry name" value="DNA EXCISION REPAIR PROTEIN ERCC-1"/>
    <property type="match status" value="1"/>
</dbReference>
<sequence>MIKVSSVQKGNVVILYLKQRNWQYDHNITCDYEINKTIGVLFLSLKYHVTKPEYVLKRLLKLNKSYRIKILMIHVDVPNYNSVIKPLYDHQDVTIILCKNQEECAEYIKNFEKSNEGSSEILRNKESSIERFLLDIPKVTQSEVNRIRSKYTNLISLMNSKETELMETFGVGKRKAKSILDIFNKKFINK</sequence>
<dbReference type="GO" id="GO:0070914">
    <property type="term" value="P:UV-damage excision repair"/>
    <property type="evidence" value="ECO:0007669"/>
    <property type="project" value="TreeGrafter"/>
</dbReference>
<dbReference type="InterPro" id="IPR011335">
    <property type="entry name" value="Restrct_endonuc-II-like"/>
</dbReference>
<dbReference type="OrthoDB" id="10262814at2759"/>
<comment type="subcellular location">
    <subcellularLocation>
        <location evidence="1">Nucleus</location>
    </subcellularLocation>
</comment>
<dbReference type="NCBIfam" id="TIGR00597">
    <property type="entry name" value="rad10"/>
    <property type="match status" value="1"/>
</dbReference>
<evidence type="ECO:0000256" key="3">
    <source>
        <dbReference type="ARBA" id="ARBA00022763"/>
    </source>
</evidence>
<evidence type="ECO:0000313" key="8">
    <source>
        <dbReference type="EMBL" id="ORD96838.1"/>
    </source>
</evidence>
<reference evidence="8 9" key="1">
    <citation type="journal article" date="2017" name="Environ. Microbiol.">
        <title>Decay of the glycolytic pathway and adaptation to intranuclear parasitism within Enterocytozoonidae microsporidia.</title>
        <authorList>
            <person name="Wiredu Boakye D."/>
            <person name="Jaroenlak P."/>
            <person name="Prachumwat A."/>
            <person name="Williams T.A."/>
            <person name="Bateman K.S."/>
            <person name="Itsathitphaisarn O."/>
            <person name="Sritunyalucksana K."/>
            <person name="Paszkiewicz K.H."/>
            <person name="Moore K.A."/>
            <person name="Stentiford G.D."/>
            <person name="Williams B.A."/>
        </authorList>
    </citation>
    <scope>NUCLEOTIDE SEQUENCE [LARGE SCALE GENOMIC DNA]</scope>
    <source>
        <strain evidence="8 9">GB1</strain>
    </source>
</reference>
<dbReference type="VEuPathDB" id="MicrosporidiaDB:HERIO_1259"/>
<dbReference type="GO" id="GO:0070522">
    <property type="term" value="C:ERCC4-ERCC1 complex"/>
    <property type="evidence" value="ECO:0007669"/>
    <property type="project" value="TreeGrafter"/>
</dbReference>
<dbReference type="GO" id="GO:0003697">
    <property type="term" value="F:single-stranded DNA binding"/>
    <property type="evidence" value="ECO:0007669"/>
    <property type="project" value="TreeGrafter"/>
</dbReference>
<keyword evidence="5" id="KW-0234">DNA repair</keyword>
<dbReference type="SUPFAM" id="SSF52980">
    <property type="entry name" value="Restriction endonuclease-like"/>
    <property type="match status" value="1"/>
</dbReference>
<dbReference type="InterPro" id="IPR010994">
    <property type="entry name" value="RuvA_2-like"/>
</dbReference>
<dbReference type="InterPro" id="IPR047260">
    <property type="entry name" value="ERCC1-like_central_dom"/>
</dbReference>
<name>A0A1X0QAQ3_9MICR</name>
<feature type="domain" description="ERCC1-like central" evidence="7">
    <location>
        <begin position="1"/>
        <end position="111"/>
    </location>
</feature>
<gene>
    <name evidence="8" type="primary">ERCC1</name>
    <name evidence="8" type="ORF">HERIO_1259</name>
</gene>
<keyword evidence="3" id="KW-0227">DNA damage</keyword>
<dbReference type="Proteomes" id="UP000192356">
    <property type="component" value="Unassembled WGS sequence"/>
</dbReference>
<evidence type="ECO:0000313" key="9">
    <source>
        <dbReference type="Proteomes" id="UP000192356"/>
    </source>
</evidence>
<protein>
    <submittedName>
        <fullName evidence="8">ERCC1</fullName>
    </submittedName>
</protein>
<dbReference type="VEuPathDB" id="MicrosporidiaDB:A0H76_2421"/>
<evidence type="ECO:0000256" key="1">
    <source>
        <dbReference type="ARBA" id="ARBA00004123"/>
    </source>
</evidence>
<dbReference type="InterPro" id="IPR004579">
    <property type="entry name" value="ERCC1/RAD10/SWI10"/>
</dbReference>
<dbReference type="GO" id="GO:0003684">
    <property type="term" value="F:damaged DNA binding"/>
    <property type="evidence" value="ECO:0007669"/>
    <property type="project" value="InterPro"/>
</dbReference>
<comment type="similarity">
    <text evidence="2">Belongs to the ERCC1/RAD10/SWI10 family.</text>
</comment>
<accession>A0A1X0QAQ3</accession>
<keyword evidence="6" id="KW-0539">Nucleus</keyword>
<dbReference type="GO" id="GO:0006302">
    <property type="term" value="P:double-strand break repair"/>
    <property type="evidence" value="ECO:0007669"/>
    <property type="project" value="UniProtKB-ARBA"/>
</dbReference>
<keyword evidence="4" id="KW-0238">DNA-binding</keyword>
<evidence type="ECO:0000259" key="7">
    <source>
        <dbReference type="Pfam" id="PF03834"/>
    </source>
</evidence>
<dbReference type="GO" id="GO:0006312">
    <property type="term" value="P:mitotic recombination"/>
    <property type="evidence" value="ECO:0007669"/>
    <property type="project" value="TreeGrafter"/>
</dbReference>